<dbReference type="Proteomes" id="UP001064632">
    <property type="component" value="Chromosome"/>
</dbReference>
<evidence type="ECO:0000313" key="3">
    <source>
        <dbReference type="Proteomes" id="UP001064632"/>
    </source>
</evidence>
<accession>A0ABY6B9Q2</accession>
<keyword evidence="1" id="KW-0732">Signal</keyword>
<feature type="signal peptide" evidence="1">
    <location>
        <begin position="1"/>
        <end position="21"/>
    </location>
</feature>
<evidence type="ECO:0000256" key="1">
    <source>
        <dbReference type="SAM" id="SignalP"/>
    </source>
</evidence>
<organism evidence="2 3">
    <name type="scientific">Tahibacter amnicola</name>
    <dbReference type="NCBI Taxonomy" id="2976241"/>
    <lineage>
        <taxon>Bacteria</taxon>
        <taxon>Pseudomonadati</taxon>
        <taxon>Pseudomonadota</taxon>
        <taxon>Gammaproteobacteria</taxon>
        <taxon>Lysobacterales</taxon>
        <taxon>Rhodanobacteraceae</taxon>
        <taxon>Tahibacter</taxon>
    </lineage>
</organism>
<reference evidence="2" key="1">
    <citation type="submission" date="2022-09" db="EMBL/GenBank/DDBJ databases">
        <title>Tahibacter sp. nov., isolated from a fresh water.</title>
        <authorList>
            <person name="Baek J.H."/>
            <person name="Lee J.K."/>
            <person name="Kim J.M."/>
            <person name="Jeon C.O."/>
        </authorList>
    </citation>
    <scope>NUCLEOTIDE SEQUENCE</scope>
    <source>
        <strain evidence="2">W38</strain>
    </source>
</reference>
<sequence>MIRHLLRRLLLARLPSLAALAIQWAEQQAAVIARDGKPLTQRGTAVARRMGVREPERVRVLVVTVIPAPDSWRLRLAARALGFLRPSTLGLTLGHGIFLREGYAGMRLLSHELRHVHQYEEAGSIARFLPVYLRQLLTFGYERAPLEVEARLHEVRDGPYA</sequence>
<name>A0ABY6B9Q2_9GAMM</name>
<dbReference type="EMBL" id="CP104694">
    <property type="protein sequence ID" value="UXI66512.1"/>
    <property type="molecule type" value="Genomic_DNA"/>
</dbReference>
<evidence type="ECO:0000313" key="2">
    <source>
        <dbReference type="EMBL" id="UXI66512.1"/>
    </source>
</evidence>
<proteinExistence type="predicted"/>
<gene>
    <name evidence="2" type="ORF">N4264_17380</name>
</gene>
<protein>
    <submittedName>
        <fullName evidence="2">DUF4157 domain-containing protein</fullName>
    </submittedName>
</protein>
<feature type="chain" id="PRO_5046525959" evidence="1">
    <location>
        <begin position="22"/>
        <end position="161"/>
    </location>
</feature>
<keyword evidence="3" id="KW-1185">Reference proteome</keyword>
<dbReference type="RefSeq" id="WP_261693496.1">
    <property type="nucleotide sequence ID" value="NZ_CP104694.1"/>
</dbReference>